<feature type="coiled-coil region" evidence="3">
    <location>
        <begin position="629"/>
        <end position="663"/>
    </location>
</feature>
<feature type="compositionally biased region" description="Basic and acidic residues" evidence="4">
    <location>
        <begin position="200"/>
        <end position="216"/>
    </location>
</feature>
<protein>
    <submittedName>
        <fullName evidence="6">Similar to S.cerevisiae protein GYP5 (GTPase-activating protein (GAP) for yeast Rab family members)</fullName>
    </submittedName>
</protein>
<dbReference type="GO" id="GO:0005096">
    <property type="term" value="F:GTPase activator activity"/>
    <property type="evidence" value="ECO:0007669"/>
    <property type="project" value="UniProtKB-KW"/>
</dbReference>
<dbReference type="STRING" id="1230383.A0A1M8A1J8"/>
<feature type="compositionally biased region" description="Acidic residues" evidence="4">
    <location>
        <begin position="46"/>
        <end position="111"/>
    </location>
</feature>
<reference evidence="7" key="1">
    <citation type="journal article" date="2017" name="Nucleic Acids Res.">
        <title>Proteogenomics produces comprehensive and highly accurate protein-coding gene annotation in a complete genome assembly of Malassezia sympodialis.</title>
        <authorList>
            <person name="Zhu Y."/>
            <person name="Engstroem P.G."/>
            <person name="Tellgren-Roth C."/>
            <person name="Baudo C.D."/>
            <person name="Kennell J.C."/>
            <person name="Sun S."/>
            <person name="Billmyre R.B."/>
            <person name="Schroeder M.S."/>
            <person name="Andersson A."/>
            <person name="Holm T."/>
            <person name="Sigurgeirsson B."/>
            <person name="Wu G."/>
            <person name="Sankaranarayanan S.R."/>
            <person name="Siddharthan R."/>
            <person name="Sanyal K."/>
            <person name="Lundeberg J."/>
            <person name="Nystedt B."/>
            <person name="Boekhout T."/>
            <person name="Dawson T.L. Jr."/>
            <person name="Heitman J."/>
            <person name="Scheynius A."/>
            <person name="Lehtioe J."/>
        </authorList>
    </citation>
    <scope>NUCLEOTIDE SEQUENCE [LARGE SCALE GENOMIC DNA]</scope>
    <source>
        <strain evidence="7">ATCC 42132</strain>
    </source>
</reference>
<dbReference type="Pfam" id="PF23436">
    <property type="entry name" value="RabGap-TBC_2"/>
    <property type="match status" value="1"/>
</dbReference>
<dbReference type="FunFam" id="1.10.472.80:FF:000027">
    <property type="entry name" value="GTPase activating protein (Evi5)"/>
    <property type="match status" value="1"/>
</dbReference>
<dbReference type="PANTHER" id="PTHR47219">
    <property type="entry name" value="RAB GTPASE-ACTIVATING PROTEIN 1-LIKE"/>
    <property type="match status" value="1"/>
</dbReference>
<feature type="region of interest" description="Disordered" evidence="4">
    <location>
        <begin position="195"/>
        <end position="216"/>
    </location>
</feature>
<dbReference type="Gene3D" id="1.10.472.80">
    <property type="entry name" value="Ypt/Rab-GAP domain of gyp1p, domain 3"/>
    <property type="match status" value="1"/>
</dbReference>
<feature type="compositionally biased region" description="Basic residues" evidence="4">
    <location>
        <begin position="1"/>
        <end position="13"/>
    </location>
</feature>
<dbReference type="OrthoDB" id="295078at2759"/>
<keyword evidence="7" id="KW-1185">Reference proteome</keyword>
<dbReference type="EMBL" id="LT671821">
    <property type="protein sequence ID" value="SHO76346.1"/>
    <property type="molecule type" value="Genomic_DNA"/>
</dbReference>
<accession>A0A1M8A1J8</accession>
<dbReference type="PANTHER" id="PTHR47219:SF9">
    <property type="entry name" value="GTPASE ACTIVATING PROTEIN AND CENTROSOME-ASSOCIATED, ISOFORM B"/>
    <property type="match status" value="1"/>
</dbReference>
<dbReference type="InterPro" id="IPR035969">
    <property type="entry name" value="Rab-GAP_TBC_sf"/>
</dbReference>
<evidence type="ECO:0000259" key="5">
    <source>
        <dbReference type="PROSITE" id="PS50086"/>
    </source>
</evidence>
<dbReference type="InterPro" id="IPR050302">
    <property type="entry name" value="Rab_GAP_TBC_domain"/>
</dbReference>
<dbReference type="VEuPathDB" id="FungiDB:MSYG_0684"/>
<sequence length="695" mass="79965">MFRGMGNRRKQARSKLVVTEDDDAFNAENEKYTDVSTKRSESEVSTSEESDEEDSEEDDEEDDDDDDDDDDEDDDDEDDDDDDDDDEIEEDEEEGEDEEDEEDEDEEDEESGSGTKLDDKDDASSADTMRENQESNISELSSASIRESRSEPTEQDNAPLDVDTAKAILSNAPRPDPISPSVGAASMIEPEQIIENPFAEPKKHDRSDPRVTEKANKASTLDAYTEKHKAASEKAERINDTEYDLILARMVAQNRKLNQDPKAMRRSALGIGKLRKSFERLQIRNQPRSEAEADGMGTGSRDFGLNLDGQNERKSLNMEENANQIDWEFWGGLIKDYANILATSPIELTKAIYTGIPAVLRGMMWQLLSSSKDEELETQYAKYLSLSCPHESLIRRDLSRTFPSQDFFKDAKGVGQESLYNVVKAYSLYDPECGYCQGMQFVVGPLLLNMPDEEAFSTFVRLMQNYDLRGHFIPNMPALQLRLYQFDRLLEDMLPVLYNHFLRRGIRSSMYASQWFMTLFSYRFPLEIVYRILDSIFAEGIDAMFRFAIAFLEKNEEKLLSLDFERCLDFLKINLIDAYRTESGTEPMFRTGELVRDAFRVKIPQYMLESYANDFYEQAKAVNDRQIEMEALRTVNRNLRIKVQALEDQLNQLNTEHVNLIKRVVMEKLSQEEMAEELVRYKVMYAEAVLQNEIS</sequence>
<evidence type="ECO:0000256" key="2">
    <source>
        <dbReference type="ARBA" id="ARBA00023054"/>
    </source>
</evidence>
<dbReference type="Gene3D" id="1.10.10.750">
    <property type="entry name" value="Ypt/Rab-GAP domain of gyp1p, domain 1"/>
    <property type="match status" value="1"/>
</dbReference>
<dbReference type="FunFam" id="1.10.10.750:FF:000003">
    <property type="entry name" value="GTPase activating protein (Evi5)"/>
    <property type="match status" value="1"/>
</dbReference>
<dbReference type="SUPFAM" id="SSF47923">
    <property type="entry name" value="Ypt/Rab-GAP domain of gyp1p"/>
    <property type="match status" value="2"/>
</dbReference>
<keyword evidence="2 3" id="KW-0175">Coiled coil</keyword>
<dbReference type="PROSITE" id="PS50086">
    <property type="entry name" value="TBC_RABGAP"/>
    <property type="match status" value="1"/>
</dbReference>
<dbReference type="FunFam" id="1.10.8.270:FF:000001">
    <property type="entry name" value="TBC1 domain family member 1"/>
    <property type="match status" value="1"/>
</dbReference>
<feature type="region of interest" description="Disordered" evidence="4">
    <location>
        <begin position="1"/>
        <end position="183"/>
    </location>
</feature>
<feature type="domain" description="Rab-GAP TBC" evidence="5">
    <location>
        <begin position="355"/>
        <end position="540"/>
    </location>
</feature>
<feature type="compositionally biased region" description="Basic and acidic residues" evidence="4">
    <location>
        <begin position="116"/>
        <end position="133"/>
    </location>
</feature>
<keyword evidence="1" id="KW-0343">GTPase activation</keyword>
<proteinExistence type="predicted"/>
<dbReference type="SMART" id="SM00164">
    <property type="entry name" value="TBC"/>
    <property type="match status" value="1"/>
</dbReference>
<evidence type="ECO:0000256" key="3">
    <source>
        <dbReference type="SAM" id="Coils"/>
    </source>
</evidence>
<feature type="compositionally biased region" description="Basic and acidic residues" evidence="4">
    <location>
        <begin position="28"/>
        <end position="42"/>
    </location>
</feature>
<dbReference type="InterPro" id="IPR000195">
    <property type="entry name" value="Rab-GAP-TBC_dom"/>
</dbReference>
<dbReference type="AlphaFoldDB" id="A0A1M8A1J8"/>
<evidence type="ECO:0000313" key="7">
    <source>
        <dbReference type="Proteomes" id="UP000186303"/>
    </source>
</evidence>
<feature type="compositionally biased region" description="Polar residues" evidence="4">
    <location>
        <begin position="134"/>
        <end position="145"/>
    </location>
</feature>
<dbReference type="Gene3D" id="1.10.8.270">
    <property type="entry name" value="putative rabgap domain of human tbc1 domain family member 14 like domains"/>
    <property type="match status" value="1"/>
</dbReference>
<feature type="region of interest" description="Disordered" evidence="4">
    <location>
        <begin position="286"/>
        <end position="305"/>
    </location>
</feature>
<dbReference type="OMA" id="EMMKQSR"/>
<organism evidence="6 7">
    <name type="scientific">Malassezia sympodialis (strain ATCC 42132)</name>
    <name type="common">Atopic eczema-associated yeast</name>
    <dbReference type="NCBI Taxonomy" id="1230383"/>
    <lineage>
        <taxon>Eukaryota</taxon>
        <taxon>Fungi</taxon>
        <taxon>Dikarya</taxon>
        <taxon>Basidiomycota</taxon>
        <taxon>Ustilaginomycotina</taxon>
        <taxon>Malasseziomycetes</taxon>
        <taxon>Malasseziales</taxon>
        <taxon>Malasseziaceae</taxon>
        <taxon>Malassezia</taxon>
    </lineage>
</organism>
<dbReference type="GO" id="GO:0031267">
    <property type="term" value="F:small GTPase binding"/>
    <property type="evidence" value="ECO:0007669"/>
    <property type="project" value="TreeGrafter"/>
</dbReference>
<name>A0A1M8A1J8_MALS4</name>
<gene>
    <name evidence="6" type="ORF">MSYG_0684</name>
</gene>
<evidence type="ECO:0000256" key="1">
    <source>
        <dbReference type="ARBA" id="ARBA00022468"/>
    </source>
</evidence>
<evidence type="ECO:0000313" key="6">
    <source>
        <dbReference type="EMBL" id="SHO76346.1"/>
    </source>
</evidence>
<evidence type="ECO:0000256" key="4">
    <source>
        <dbReference type="SAM" id="MobiDB-lite"/>
    </source>
</evidence>
<dbReference type="Proteomes" id="UP000186303">
    <property type="component" value="Chromosome 1"/>
</dbReference>